<sequence>MNAIPYQLIIHEQKQLTADEDYMAIENAISFLQMELLKRYALTQNDLTYRNEILSDLLNDRTENREELLQKAAILKLKPTAAYQVVSFTFKDIAAELTTAQKRLFQFRTCFLEQLSRKQLHFTYLARKDKIILTVEQTKEEVN</sequence>
<evidence type="ECO:0000313" key="1">
    <source>
        <dbReference type="EMBL" id="SFH63876.1"/>
    </source>
</evidence>
<dbReference type="EMBL" id="FOQE01000008">
    <property type="protein sequence ID" value="SFH63876.1"/>
    <property type="molecule type" value="Genomic_DNA"/>
</dbReference>
<dbReference type="AlphaFoldDB" id="A0A1I3BP56"/>
<dbReference type="RefSeq" id="WP_092091721.1">
    <property type="nucleotide sequence ID" value="NZ_FOQE01000008.1"/>
</dbReference>
<dbReference type="OrthoDB" id="142218at2"/>
<protein>
    <submittedName>
        <fullName evidence="1">Purine catabolism regulatory protein</fullName>
    </submittedName>
</protein>
<name>A0A1I3BP56_9LACT</name>
<keyword evidence="2" id="KW-1185">Reference proteome</keyword>
<organism evidence="1 2">
    <name type="scientific">Pisciglobus halotolerans</name>
    <dbReference type="NCBI Taxonomy" id="745365"/>
    <lineage>
        <taxon>Bacteria</taxon>
        <taxon>Bacillati</taxon>
        <taxon>Bacillota</taxon>
        <taxon>Bacilli</taxon>
        <taxon>Lactobacillales</taxon>
        <taxon>Carnobacteriaceae</taxon>
    </lineage>
</organism>
<gene>
    <name evidence="1" type="ORF">SAMN04489868_10818</name>
</gene>
<evidence type="ECO:0000313" key="2">
    <source>
        <dbReference type="Proteomes" id="UP000198668"/>
    </source>
</evidence>
<reference evidence="1 2" key="1">
    <citation type="submission" date="2016-10" db="EMBL/GenBank/DDBJ databases">
        <authorList>
            <person name="de Groot N.N."/>
        </authorList>
    </citation>
    <scope>NUCLEOTIDE SEQUENCE [LARGE SCALE GENOMIC DNA]</scope>
    <source>
        <strain evidence="1 2">DSM 27630</strain>
    </source>
</reference>
<accession>A0A1I3BP56</accession>
<proteinExistence type="predicted"/>
<dbReference type="Proteomes" id="UP000198668">
    <property type="component" value="Unassembled WGS sequence"/>
</dbReference>